<keyword evidence="3" id="KW-1185">Reference proteome</keyword>
<proteinExistence type="predicted"/>
<feature type="region of interest" description="Disordered" evidence="1">
    <location>
        <begin position="123"/>
        <end position="150"/>
    </location>
</feature>
<evidence type="ECO:0000256" key="1">
    <source>
        <dbReference type="SAM" id="MobiDB-lite"/>
    </source>
</evidence>
<evidence type="ECO:0000313" key="3">
    <source>
        <dbReference type="Proteomes" id="UP000553706"/>
    </source>
</evidence>
<evidence type="ECO:0008006" key="4">
    <source>
        <dbReference type="Google" id="ProtNLM"/>
    </source>
</evidence>
<reference evidence="2 3" key="1">
    <citation type="submission" date="2020-08" db="EMBL/GenBank/DDBJ databases">
        <title>Genomic Encyclopedia of Type Strains, Phase IV (KMG-IV): sequencing the most valuable type-strain genomes for metagenomic binning, comparative biology and taxonomic classification.</title>
        <authorList>
            <person name="Goeker M."/>
        </authorList>
    </citation>
    <scope>NUCLEOTIDE SEQUENCE [LARGE SCALE GENOMIC DNA]</scope>
    <source>
        <strain evidence="2 3">DSM 27026</strain>
    </source>
</reference>
<sequence>MPAEKQTQTRKKNVARLPVLPPPEAPRNFAPRGIAALIAPITRPIFRRRAPAAAQLLADWPQLAGPELANRAVPVKFAGGTLTLGCTGPVAMELQMLESQIIARLNLGLGHASVERLRFVQQSPRLPTPPPARRAPPANIPPPPGLPEGELGEALAKLYRGLKSRG</sequence>
<dbReference type="Proteomes" id="UP000553706">
    <property type="component" value="Unassembled WGS sequence"/>
</dbReference>
<dbReference type="InterPro" id="IPR007922">
    <property type="entry name" value="DciA-like"/>
</dbReference>
<accession>A0A840VB32</accession>
<dbReference type="PANTHER" id="PTHR36456">
    <property type="entry name" value="UPF0232 PROTEIN SCO3875"/>
    <property type="match status" value="1"/>
</dbReference>
<dbReference type="PANTHER" id="PTHR36456:SF1">
    <property type="entry name" value="UPF0232 PROTEIN SCO3875"/>
    <property type="match status" value="1"/>
</dbReference>
<dbReference type="EMBL" id="JACHFJ010000003">
    <property type="protein sequence ID" value="MBB5372916.1"/>
    <property type="molecule type" value="Genomic_DNA"/>
</dbReference>
<feature type="region of interest" description="Disordered" evidence="1">
    <location>
        <begin position="1"/>
        <end position="21"/>
    </location>
</feature>
<dbReference type="AlphaFoldDB" id="A0A840VB32"/>
<organism evidence="2 3">
    <name type="scientific">Acidocella aromatica</name>
    <dbReference type="NCBI Taxonomy" id="1303579"/>
    <lineage>
        <taxon>Bacteria</taxon>
        <taxon>Pseudomonadati</taxon>
        <taxon>Pseudomonadota</taxon>
        <taxon>Alphaproteobacteria</taxon>
        <taxon>Acetobacterales</taxon>
        <taxon>Acidocellaceae</taxon>
        <taxon>Acidocella</taxon>
    </lineage>
</organism>
<feature type="compositionally biased region" description="Pro residues" evidence="1">
    <location>
        <begin position="126"/>
        <end position="146"/>
    </location>
</feature>
<evidence type="ECO:0000313" key="2">
    <source>
        <dbReference type="EMBL" id="MBB5372916.1"/>
    </source>
</evidence>
<gene>
    <name evidence="2" type="ORF">HNP71_001167</name>
</gene>
<protein>
    <recommendedName>
        <fullName evidence="4">DUF721 domain-containing protein</fullName>
    </recommendedName>
</protein>
<comment type="caution">
    <text evidence="2">The sequence shown here is derived from an EMBL/GenBank/DDBJ whole genome shotgun (WGS) entry which is preliminary data.</text>
</comment>
<name>A0A840VB32_9PROT</name>
<dbReference type="Pfam" id="PF05258">
    <property type="entry name" value="DciA"/>
    <property type="match status" value="1"/>
</dbReference>
<dbReference type="RefSeq" id="WP_343062222.1">
    <property type="nucleotide sequence ID" value="NZ_JACHFJ010000003.1"/>
</dbReference>